<feature type="region of interest" description="Disordered" evidence="1">
    <location>
        <begin position="1"/>
        <end position="41"/>
    </location>
</feature>
<evidence type="ECO:0000256" key="1">
    <source>
        <dbReference type="SAM" id="MobiDB-lite"/>
    </source>
</evidence>
<gene>
    <name evidence="2" type="ORF">Pfl04_43900</name>
</gene>
<name>A0A8J3PQD6_9ACTN</name>
<organism evidence="2 3">
    <name type="scientific">Planosporangium flavigriseum</name>
    <dbReference type="NCBI Taxonomy" id="373681"/>
    <lineage>
        <taxon>Bacteria</taxon>
        <taxon>Bacillati</taxon>
        <taxon>Actinomycetota</taxon>
        <taxon>Actinomycetes</taxon>
        <taxon>Micromonosporales</taxon>
        <taxon>Micromonosporaceae</taxon>
        <taxon>Planosporangium</taxon>
    </lineage>
</organism>
<dbReference type="EMBL" id="BONU01000041">
    <property type="protein sequence ID" value="GIG75986.1"/>
    <property type="molecule type" value="Genomic_DNA"/>
</dbReference>
<dbReference type="Proteomes" id="UP000653674">
    <property type="component" value="Unassembled WGS sequence"/>
</dbReference>
<evidence type="ECO:0000313" key="2">
    <source>
        <dbReference type="EMBL" id="GIG75986.1"/>
    </source>
</evidence>
<keyword evidence="3" id="KW-1185">Reference proteome</keyword>
<accession>A0A8J3PQD6</accession>
<feature type="region of interest" description="Disordered" evidence="1">
    <location>
        <begin position="56"/>
        <end position="78"/>
    </location>
</feature>
<feature type="compositionally biased region" description="Polar residues" evidence="1">
    <location>
        <begin position="67"/>
        <end position="78"/>
    </location>
</feature>
<sequence>METWDAIRSRRDVRQFADRPVPAGGRRLPSTNPGNEPTSIPHTFAMSRAGCSTQSAMCRRNPPAVRPSQTRWSNVRLS</sequence>
<reference evidence="2" key="1">
    <citation type="submission" date="2021-01" db="EMBL/GenBank/DDBJ databases">
        <title>Whole genome shotgun sequence of Planosporangium flavigriseum NBRC 105377.</title>
        <authorList>
            <person name="Komaki H."/>
            <person name="Tamura T."/>
        </authorList>
    </citation>
    <scope>NUCLEOTIDE SEQUENCE</scope>
    <source>
        <strain evidence="2">NBRC 105377</strain>
    </source>
</reference>
<comment type="caution">
    <text evidence="2">The sequence shown here is derived from an EMBL/GenBank/DDBJ whole genome shotgun (WGS) entry which is preliminary data.</text>
</comment>
<feature type="compositionally biased region" description="Basic and acidic residues" evidence="1">
    <location>
        <begin position="1"/>
        <end position="17"/>
    </location>
</feature>
<protein>
    <submittedName>
        <fullName evidence="2">Uncharacterized protein</fullName>
    </submittedName>
</protein>
<evidence type="ECO:0000313" key="3">
    <source>
        <dbReference type="Proteomes" id="UP000653674"/>
    </source>
</evidence>
<feature type="compositionally biased region" description="Polar residues" evidence="1">
    <location>
        <begin position="29"/>
        <end position="41"/>
    </location>
</feature>
<dbReference type="AlphaFoldDB" id="A0A8J3PQD6"/>
<proteinExistence type="predicted"/>